<evidence type="ECO:0000256" key="2">
    <source>
        <dbReference type="ARBA" id="ARBA00022729"/>
    </source>
</evidence>
<dbReference type="InterPro" id="IPR051010">
    <property type="entry name" value="BCAA_transport"/>
</dbReference>
<dbReference type="Proteomes" id="UP000092213">
    <property type="component" value="Chromosome"/>
</dbReference>
<dbReference type="InterPro" id="IPR028081">
    <property type="entry name" value="Leu-bd"/>
</dbReference>
<feature type="region of interest" description="Disordered" evidence="3">
    <location>
        <begin position="39"/>
        <end position="58"/>
    </location>
</feature>
<evidence type="ECO:0000256" key="3">
    <source>
        <dbReference type="SAM" id="MobiDB-lite"/>
    </source>
</evidence>
<dbReference type="InterPro" id="IPR028082">
    <property type="entry name" value="Peripla_BP_I"/>
</dbReference>
<dbReference type="Gene3D" id="3.40.50.2300">
    <property type="match status" value="2"/>
</dbReference>
<feature type="domain" description="Leucine-binding protein" evidence="5">
    <location>
        <begin position="72"/>
        <end position="410"/>
    </location>
</feature>
<feature type="compositionally biased region" description="Low complexity" evidence="3">
    <location>
        <begin position="490"/>
        <end position="505"/>
    </location>
</feature>
<name>A0A193FW10_9BORD</name>
<protein>
    <recommendedName>
        <fullName evidence="5">Leucine-binding protein domain-containing protein</fullName>
    </recommendedName>
</protein>
<evidence type="ECO:0000313" key="6">
    <source>
        <dbReference type="EMBL" id="ANN71371.1"/>
    </source>
</evidence>
<accession>A0A193FW10</accession>
<dbReference type="Pfam" id="PF13458">
    <property type="entry name" value="Peripla_BP_6"/>
    <property type="match status" value="1"/>
</dbReference>
<dbReference type="RefSeq" id="WP_066668928.1">
    <property type="nucleotide sequence ID" value="NZ_CP016171.1"/>
</dbReference>
<proteinExistence type="inferred from homology"/>
<keyword evidence="2 4" id="KW-0732">Signal</keyword>
<dbReference type="PANTHER" id="PTHR30483:SF37">
    <property type="entry name" value="ABC TRANSPORTER SUBSTRATE-BINDING PROTEIN"/>
    <property type="match status" value="1"/>
</dbReference>
<gene>
    <name evidence="6" type="ORF">BAU08_08520</name>
</gene>
<dbReference type="AlphaFoldDB" id="A0A193FW10"/>
<dbReference type="EMBL" id="CP016171">
    <property type="protein sequence ID" value="ANN71371.1"/>
    <property type="molecule type" value="Genomic_DNA"/>
</dbReference>
<feature type="compositionally biased region" description="Low complexity" evidence="3">
    <location>
        <begin position="453"/>
        <end position="469"/>
    </location>
</feature>
<evidence type="ECO:0000256" key="4">
    <source>
        <dbReference type="SAM" id="SignalP"/>
    </source>
</evidence>
<reference evidence="6 7" key="1">
    <citation type="submission" date="2016-06" db="EMBL/GenBank/DDBJ databases">
        <title>Complete genome sequences of Bordetella bronchialis and Bordetella flabilis.</title>
        <authorList>
            <person name="LiPuma J.J."/>
            <person name="Spilker T."/>
        </authorList>
    </citation>
    <scope>NUCLEOTIDE SEQUENCE [LARGE SCALE GENOMIC DNA]</scope>
    <source>
        <strain evidence="6 7">AU17976</strain>
    </source>
</reference>
<dbReference type="SUPFAM" id="SSF53822">
    <property type="entry name" value="Periplasmic binding protein-like I"/>
    <property type="match status" value="1"/>
</dbReference>
<sequence length="575" mass="59633">MSAFFRPSAWRAWRLALCALLCAGVALLSAPPAAATGAAKTASGARGRPPAQPAAPPPLRIGEINTYKALPAFAQPYRQGWMLALEQINAEGGVLGRKLEVRSRDDHGVAEDAVAAARTLVEKDGVAALFGGYSSEASLAISRYADTDRVPYLAVAPLTQRLTWQEGNAYTFRLRPGAWMQAAAVAPKALGLRKLRWALVYQDTESDRATAEAFKGLMKTFQSKTEFVAEQAVAPGRFDAKATVAAVAEARPEALFNMLTGAELAALARAGAAAHLFDGMGVVSLFTGDPENIAALDDAIAKDAPAAGAGATPEPGIPDGWIVTGYPRDAVDTPENQAFVQAYRERYGDAPGMASVLGYSALRSIAEALKRAGTPDRDAVAAAFRRLQVPTPFGTIEYRNLDHQATLGIFLGYTGHADGRLVMDRFVYATGARLQPLDEQIRRLRVQAGRASAAAAGPAPLAKPVAGAAQTDTAGSPAAADKPEAPPAAGPARPVVAPGRPATRPDTALNARLSAAKPGASPAGGPAAPANHADPAQGGGAAAAAQAPFDTSRSTRAVTPAMADWPDQVHQPAAR</sequence>
<organism evidence="6 7">
    <name type="scientific">Bordetella bronchialis</name>
    <dbReference type="NCBI Taxonomy" id="463025"/>
    <lineage>
        <taxon>Bacteria</taxon>
        <taxon>Pseudomonadati</taxon>
        <taxon>Pseudomonadota</taxon>
        <taxon>Betaproteobacteria</taxon>
        <taxon>Burkholderiales</taxon>
        <taxon>Alcaligenaceae</taxon>
        <taxon>Bordetella</taxon>
    </lineage>
</organism>
<comment type="similarity">
    <text evidence="1">Belongs to the leucine-binding protein family.</text>
</comment>
<dbReference type="STRING" id="463025.BAU08_08520"/>
<feature type="compositionally biased region" description="Low complexity" evidence="3">
    <location>
        <begin position="515"/>
        <end position="547"/>
    </location>
</feature>
<feature type="compositionally biased region" description="Low complexity" evidence="3">
    <location>
        <begin position="39"/>
        <end position="49"/>
    </location>
</feature>
<evidence type="ECO:0000313" key="7">
    <source>
        <dbReference type="Proteomes" id="UP000092213"/>
    </source>
</evidence>
<dbReference type="PANTHER" id="PTHR30483">
    <property type="entry name" value="LEUCINE-SPECIFIC-BINDING PROTEIN"/>
    <property type="match status" value="1"/>
</dbReference>
<feature type="region of interest" description="Disordered" evidence="3">
    <location>
        <begin position="453"/>
        <end position="575"/>
    </location>
</feature>
<feature type="chain" id="PRO_5008258408" description="Leucine-binding protein domain-containing protein" evidence="4">
    <location>
        <begin position="35"/>
        <end position="575"/>
    </location>
</feature>
<evidence type="ECO:0000256" key="1">
    <source>
        <dbReference type="ARBA" id="ARBA00010062"/>
    </source>
</evidence>
<evidence type="ECO:0000259" key="5">
    <source>
        <dbReference type="Pfam" id="PF13458"/>
    </source>
</evidence>
<feature type="signal peptide" evidence="4">
    <location>
        <begin position="1"/>
        <end position="34"/>
    </location>
</feature>